<dbReference type="eggNOG" id="COG2334">
    <property type="taxonomic scope" value="Bacteria"/>
</dbReference>
<feature type="active site" description="Proton acceptor" evidence="11">
    <location>
        <position position="208"/>
    </location>
</feature>
<organism evidence="13 14">
    <name type="scientific">gamma proteobacterium HTCC2207</name>
    <dbReference type="NCBI Taxonomy" id="314287"/>
    <lineage>
        <taxon>Bacteria</taxon>
        <taxon>Pseudomonadati</taxon>
        <taxon>Pseudomonadota</taxon>
        <taxon>Gammaproteobacteria</taxon>
        <taxon>Cellvibrionales</taxon>
        <taxon>Porticoccaceae</taxon>
        <taxon>SAR92 clade</taxon>
    </lineage>
</organism>
<dbReference type="NCBIfam" id="NF008738">
    <property type="entry name" value="PRK11768.1"/>
    <property type="match status" value="1"/>
</dbReference>
<evidence type="ECO:0000256" key="3">
    <source>
        <dbReference type="ARBA" id="ARBA00022553"/>
    </source>
</evidence>
<dbReference type="SUPFAM" id="SSF56112">
    <property type="entry name" value="Protein kinase-like (PK-like)"/>
    <property type="match status" value="1"/>
</dbReference>
<comment type="function">
    <text evidence="11">A protein kinase that phosphorylates Ser and Thr residues. Probably acts to suppress the effects of stress linked to accumulation of reactive oxygen species. Probably involved in the extracytoplasmic stress response.</text>
</comment>
<comment type="caution">
    <text evidence="13">The sequence shown here is derived from an EMBL/GenBank/DDBJ whole genome shotgun (WGS) entry which is preliminary data.</text>
</comment>
<evidence type="ECO:0000256" key="6">
    <source>
        <dbReference type="ARBA" id="ARBA00022741"/>
    </source>
</evidence>
<comment type="subunit">
    <text evidence="11">Monomer.</text>
</comment>
<keyword evidence="4 11" id="KW-0808">Transferase</keyword>
<keyword evidence="1 11" id="KW-0963">Cytoplasm</keyword>
<comment type="cofactor">
    <cofactor evidence="11">
        <name>Mg(2+)</name>
        <dbReference type="ChEBI" id="CHEBI:18420"/>
    </cofactor>
</comment>
<evidence type="ECO:0000256" key="11">
    <source>
        <dbReference type="HAMAP-Rule" id="MF_01497"/>
    </source>
</evidence>
<evidence type="ECO:0000256" key="8">
    <source>
        <dbReference type="ARBA" id="ARBA00022840"/>
    </source>
</evidence>
<sequence length="334" mass="39094">MVAPMSESKSHPFDSLSPDLLIDAVESAGFVSDGRLLALNSYENRVYQVGIEDETPMIAKFYRPDRWRREQILEEHEFCFQLVDQELPVVPPWRDAEGNSLSEFGGFSFALFQRKGGRAPELDNLDNLFILGRLMGRIHGIGAMRPFKYRPKLDSKSFGWDSYKLISEQFMPKELRPAYDSLALDIMKKVEAILDDYGEINHIRVHGDCHSGNILWRDDNPHFVDFDDTRMAPAIQDLWMLLSGDRQEQTLQMAELVEGYREFYDFDVRELKLIEVMRTLRIMHHSAWIARRWSDPAFPRAFTWFNTPRYWSEHILQLREQFAALQEPPIQLMS</sequence>
<dbReference type="InterPro" id="IPR002575">
    <property type="entry name" value="Aminoglycoside_PTrfase"/>
</dbReference>
<dbReference type="GO" id="GO:0005524">
    <property type="term" value="F:ATP binding"/>
    <property type="evidence" value="ECO:0007669"/>
    <property type="project" value="UniProtKB-UniRule"/>
</dbReference>
<dbReference type="PANTHER" id="PTHR39573">
    <property type="entry name" value="STRESS RESPONSE KINASE A"/>
    <property type="match status" value="1"/>
</dbReference>
<keyword evidence="9 11" id="KW-0460">Magnesium</keyword>
<protein>
    <recommendedName>
        <fullName evidence="11">Stress response kinase A</fullName>
        <ecNumber evidence="11">2.7.11.1</ecNumber>
    </recommendedName>
    <alternativeName>
        <fullName evidence="11">Serine/threonine-protein kinase SrkA</fullName>
    </alternativeName>
</protein>
<dbReference type="Gene3D" id="3.30.200.70">
    <property type="match status" value="1"/>
</dbReference>
<feature type="domain" description="Aminoglycoside phosphotransferase" evidence="12">
    <location>
        <begin position="40"/>
        <end position="267"/>
    </location>
</feature>
<evidence type="ECO:0000256" key="4">
    <source>
        <dbReference type="ARBA" id="ARBA00022679"/>
    </source>
</evidence>
<dbReference type="EMBL" id="AAPI01000001">
    <property type="protein sequence ID" value="EAS47986.1"/>
    <property type="molecule type" value="Genomic_DNA"/>
</dbReference>
<evidence type="ECO:0000256" key="9">
    <source>
        <dbReference type="ARBA" id="ARBA00022842"/>
    </source>
</evidence>
<evidence type="ECO:0000256" key="5">
    <source>
        <dbReference type="ARBA" id="ARBA00022723"/>
    </source>
</evidence>
<feature type="binding site" evidence="11">
    <location>
        <position position="225"/>
    </location>
    <ligand>
        <name>Mg(2+)</name>
        <dbReference type="ChEBI" id="CHEBI:18420"/>
    </ligand>
</feature>
<keyword evidence="8 11" id="KW-0067">ATP-binding</keyword>
<keyword evidence="6 11" id="KW-0547">Nucleotide-binding</keyword>
<dbReference type="Gene3D" id="1.10.510.10">
    <property type="entry name" value="Transferase(Phosphotransferase) domain 1"/>
    <property type="match status" value="1"/>
</dbReference>
<keyword evidence="10 11" id="KW-0346">Stress response</keyword>
<name>Q1YUS2_9GAMM</name>
<dbReference type="Gene3D" id="1.20.1270.170">
    <property type="match status" value="1"/>
</dbReference>
<accession>Q1YUS2</accession>
<evidence type="ECO:0000313" key="13">
    <source>
        <dbReference type="EMBL" id="EAS47986.1"/>
    </source>
</evidence>
<dbReference type="InterPro" id="IPR011009">
    <property type="entry name" value="Kinase-like_dom_sf"/>
</dbReference>
<dbReference type="EC" id="2.7.11.1" evidence="11"/>
<keyword evidence="5 11" id="KW-0479">Metal-binding</keyword>
<dbReference type="GO" id="GO:0106310">
    <property type="term" value="F:protein serine kinase activity"/>
    <property type="evidence" value="ECO:0007669"/>
    <property type="project" value="RHEA"/>
</dbReference>
<dbReference type="PANTHER" id="PTHR39573:SF1">
    <property type="entry name" value="STRESS RESPONSE KINASE A"/>
    <property type="match status" value="1"/>
</dbReference>
<dbReference type="GO" id="GO:0000287">
    <property type="term" value="F:magnesium ion binding"/>
    <property type="evidence" value="ECO:0007669"/>
    <property type="project" value="UniProtKB-UniRule"/>
</dbReference>
<dbReference type="GO" id="GO:0005737">
    <property type="term" value="C:cytoplasm"/>
    <property type="evidence" value="ECO:0007669"/>
    <property type="project" value="UniProtKB-SubCell"/>
</dbReference>
<keyword evidence="7 11" id="KW-0418">Kinase</keyword>
<dbReference type="STRING" id="314287.GB2207_09256"/>
<reference evidence="13 14" key="1">
    <citation type="submission" date="2006-03" db="EMBL/GenBank/DDBJ databases">
        <authorList>
            <person name="Giovannoni S.J."/>
            <person name="Cho J.-C."/>
            <person name="Ferriera S."/>
            <person name="Johnson J."/>
            <person name="Kravitz S."/>
            <person name="Halpern A."/>
            <person name="Remington K."/>
            <person name="Beeson K."/>
            <person name="Tran B."/>
            <person name="Rogers Y.-H."/>
            <person name="Friedman R."/>
            <person name="Venter J.C."/>
        </authorList>
    </citation>
    <scope>NUCLEOTIDE SEQUENCE [LARGE SCALE GENOMIC DNA]</scope>
    <source>
        <strain evidence="13 14">HTCC2207</strain>
    </source>
</reference>
<keyword evidence="2 11" id="KW-0723">Serine/threonine-protein kinase</keyword>
<dbReference type="HAMAP" id="MF_01497">
    <property type="entry name" value="SrkA_kinase"/>
    <property type="match status" value="1"/>
</dbReference>
<evidence type="ECO:0000256" key="10">
    <source>
        <dbReference type="ARBA" id="ARBA00023016"/>
    </source>
</evidence>
<feature type="active site" evidence="11">
    <location>
        <position position="225"/>
    </location>
</feature>
<evidence type="ECO:0000256" key="7">
    <source>
        <dbReference type="ARBA" id="ARBA00022777"/>
    </source>
</evidence>
<dbReference type="HOGENOM" id="CLU_054715_0_0_6"/>
<comment type="similarity">
    <text evidence="11">Belongs to the SrkA/RdoA protein kinase family.</text>
</comment>
<comment type="catalytic activity">
    <reaction evidence="11">
        <text>L-seryl-[protein] + ATP = O-phospho-L-seryl-[protein] + ADP + H(+)</text>
        <dbReference type="Rhea" id="RHEA:17989"/>
        <dbReference type="Rhea" id="RHEA-COMP:9863"/>
        <dbReference type="Rhea" id="RHEA-COMP:11604"/>
        <dbReference type="ChEBI" id="CHEBI:15378"/>
        <dbReference type="ChEBI" id="CHEBI:29999"/>
        <dbReference type="ChEBI" id="CHEBI:30616"/>
        <dbReference type="ChEBI" id="CHEBI:83421"/>
        <dbReference type="ChEBI" id="CHEBI:456216"/>
        <dbReference type="EC" id="2.7.11.1"/>
    </reaction>
</comment>
<gene>
    <name evidence="11" type="primary">srkA</name>
    <name evidence="13" type="ORF">GB2207_09256</name>
</gene>
<evidence type="ECO:0000256" key="2">
    <source>
        <dbReference type="ARBA" id="ARBA00022527"/>
    </source>
</evidence>
<dbReference type="Pfam" id="PF01636">
    <property type="entry name" value="APH"/>
    <property type="match status" value="1"/>
</dbReference>
<evidence type="ECO:0000259" key="12">
    <source>
        <dbReference type="Pfam" id="PF01636"/>
    </source>
</evidence>
<dbReference type="Proteomes" id="UP000005555">
    <property type="component" value="Unassembled WGS sequence"/>
</dbReference>
<comment type="subcellular location">
    <subcellularLocation>
        <location evidence="11">Cytoplasm</location>
    </subcellularLocation>
</comment>
<dbReference type="AlphaFoldDB" id="Q1YUS2"/>
<evidence type="ECO:0000256" key="1">
    <source>
        <dbReference type="ARBA" id="ARBA00022490"/>
    </source>
</evidence>
<keyword evidence="3 11" id="KW-0597">Phosphoprotein</keyword>
<feature type="binding site" evidence="11">
    <location>
        <position position="213"/>
    </location>
    <ligand>
        <name>Mg(2+)</name>
        <dbReference type="ChEBI" id="CHEBI:18420"/>
    </ligand>
</feature>
<proteinExistence type="inferred from homology"/>
<comment type="catalytic activity">
    <reaction evidence="11">
        <text>L-threonyl-[protein] + ATP = O-phospho-L-threonyl-[protein] + ADP + H(+)</text>
        <dbReference type="Rhea" id="RHEA:46608"/>
        <dbReference type="Rhea" id="RHEA-COMP:11060"/>
        <dbReference type="Rhea" id="RHEA-COMP:11605"/>
        <dbReference type="ChEBI" id="CHEBI:15378"/>
        <dbReference type="ChEBI" id="CHEBI:30013"/>
        <dbReference type="ChEBI" id="CHEBI:30616"/>
        <dbReference type="ChEBI" id="CHEBI:61977"/>
        <dbReference type="ChEBI" id="CHEBI:456216"/>
        <dbReference type="EC" id="2.7.11.1"/>
    </reaction>
</comment>
<dbReference type="InterPro" id="IPR032882">
    <property type="entry name" value="SrkA/RdoA"/>
</dbReference>
<keyword evidence="14" id="KW-1185">Reference proteome</keyword>
<evidence type="ECO:0000313" key="14">
    <source>
        <dbReference type="Proteomes" id="UP000005555"/>
    </source>
</evidence>
<dbReference type="GO" id="GO:0004674">
    <property type="term" value="F:protein serine/threonine kinase activity"/>
    <property type="evidence" value="ECO:0007669"/>
    <property type="project" value="UniProtKB-UniRule"/>
</dbReference>
<feature type="site" description="ATP" evidence="11">
    <location>
        <position position="41"/>
    </location>
</feature>